<name>T0J6V9_9SPHN</name>
<dbReference type="eggNOG" id="COG1596">
    <property type="taxonomic scope" value="Bacteria"/>
</dbReference>
<dbReference type="InterPro" id="IPR049712">
    <property type="entry name" value="Poly_export"/>
</dbReference>
<feature type="domain" description="Soluble ligand binding" evidence="3">
    <location>
        <begin position="128"/>
        <end position="176"/>
    </location>
</feature>
<proteinExistence type="predicted"/>
<feature type="domain" description="Polysaccharide export protein N-terminal" evidence="2">
    <location>
        <begin position="47"/>
        <end position="120"/>
    </location>
</feature>
<dbReference type="Pfam" id="PF10531">
    <property type="entry name" value="SLBB"/>
    <property type="match status" value="1"/>
</dbReference>
<dbReference type="PATRIC" id="fig|1096930.3.peg.1523"/>
<dbReference type="Gene3D" id="3.30.1950.10">
    <property type="entry name" value="wza like domain"/>
    <property type="match status" value="1"/>
</dbReference>
<sequence length="201" mass="21240">MSHGLASLFRLRPLVAVPLALTLVSTSMLGACSSPTASLPALASTPGGAYKVGAGDKLHIVVQDLQSANGDYIVEDSGAISLPYIKQVNVAGLTYREIEQGIAASLLRQGIMTGDPVVNVGPVELRPFYVVGEVNKPGQFEYRQGMTVLAAISAAGGYTYRAKTGKVAVTRVVNGKDVTASADEFAVILPGDRIRVYERWF</sequence>
<comment type="caution">
    <text evidence="4">The sequence shown here is derived from an EMBL/GenBank/DDBJ whole genome shotgun (WGS) entry which is preliminary data.</text>
</comment>
<dbReference type="Pfam" id="PF02563">
    <property type="entry name" value="Poly_export"/>
    <property type="match status" value="1"/>
</dbReference>
<evidence type="ECO:0000313" key="5">
    <source>
        <dbReference type="Proteomes" id="UP000015527"/>
    </source>
</evidence>
<dbReference type="PANTHER" id="PTHR33619">
    <property type="entry name" value="POLYSACCHARIDE EXPORT PROTEIN GFCE-RELATED"/>
    <property type="match status" value="1"/>
</dbReference>
<organism evidence="4 5">
    <name type="scientific">Novosphingobium lindaniclasticum LE124</name>
    <dbReference type="NCBI Taxonomy" id="1096930"/>
    <lineage>
        <taxon>Bacteria</taxon>
        <taxon>Pseudomonadati</taxon>
        <taxon>Pseudomonadota</taxon>
        <taxon>Alphaproteobacteria</taxon>
        <taxon>Sphingomonadales</taxon>
        <taxon>Sphingomonadaceae</taxon>
        <taxon>Novosphingobium</taxon>
    </lineage>
</organism>
<dbReference type="OrthoDB" id="197007at2"/>
<evidence type="ECO:0000313" key="4">
    <source>
        <dbReference type="EMBL" id="EQB17704.1"/>
    </source>
</evidence>
<evidence type="ECO:0000256" key="1">
    <source>
        <dbReference type="ARBA" id="ARBA00022729"/>
    </source>
</evidence>
<reference evidence="4 5" key="1">
    <citation type="journal article" date="2013" name="Genome Announc.">
        <title>Genome Sequence of Novosphingobium lindaniclasticum LE124T, Isolated from a Hexachlorocyclohexane Dumpsite.</title>
        <authorList>
            <person name="Saxena A."/>
            <person name="Nayyar N."/>
            <person name="Sangwan N."/>
            <person name="Kumari R."/>
            <person name="Khurana J.P."/>
            <person name="Lal R."/>
        </authorList>
    </citation>
    <scope>NUCLEOTIDE SEQUENCE [LARGE SCALE GENOMIC DNA]</scope>
    <source>
        <strain evidence="4 5">LE124</strain>
    </source>
</reference>
<protein>
    <submittedName>
        <fullName evidence="4">Uncharacterized protein</fullName>
    </submittedName>
</protein>
<dbReference type="Proteomes" id="UP000015527">
    <property type="component" value="Unassembled WGS sequence"/>
</dbReference>
<dbReference type="GO" id="GO:0015159">
    <property type="term" value="F:polysaccharide transmembrane transporter activity"/>
    <property type="evidence" value="ECO:0007669"/>
    <property type="project" value="InterPro"/>
</dbReference>
<gene>
    <name evidence="4" type="ORF">L284_07735</name>
</gene>
<dbReference type="PANTHER" id="PTHR33619:SF3">
    <property type="entry name" value="POLYSACCHARIDE EXPORT PROTEIN GFCE-RELATED"/>
    <property type="match status" value="1"/>
</dbReference>
<dbReference type="InterPro" id="IPR019554">
    <property type="entry name" value="Soluble_ligand-bd"/>
</dbReference>
<dbReference type="Gene3D" id="3.10.560.10">
    <property type="entry name" value="Outer membrane lipoprotein wza domain like"/>
    <property type="match status" value="1"/>
</dbReference>
<evidence type="ECO:0000259" key="2">
    <source>
        <dbReference type="Pfam" id="PF02563"/>
    </source>
</evidence>
<dbReference type="AlphaFoldDB" id="T0J6V9"/>
<dbReference type="RefSeq" id="WP_021233453.1">
    <property type="nucleotide sequence ID" value="NZ_ATHL01000054.1"/>
</dbReference>
<evidence type="ECO:0000259" key="3">
    <source>
        <dbReference type="Pfam" id="PF10531"/>
    </source>
</evidence>
<dbReference type="EMBL" id="ATHL01000054">
    <property type="protein sequence ID" value="EQB17704.1"/>
    <property type="molecule type" value="Genomic_DNA"/>
</dbReference>
<accession>T0J6V9</accession>
<keyword evidence="1" id="KW-0732">Signal</keyword>
<dbReference type="InterPro" id="IPR003715">
    <property type="entry name" value="Poly_export_N"/>
</dbReference>
<keyword evidence="5" id="KW-1185">Reference proteome</keyword>